<dbReference type="OrthoDB" id="2151842at2"/>
<reference evidence="1 2" key="1">
    <citation type="submission" date="2018-04" db="EMBL/GenBank/DDBJ databases">
        <title>Genomic Encyclopedia of Type Strains, Phase IV (KMG-IV): sequencing the most valuable type-strain genomes for metagenomic binning, comparative biology and taxonomic classification.</title>
        <authorList>
            <person name="Goeker M."/>
        </authorList>
    </citation>
    <scope>NUCLEOTIDE SEQUENCE [LARGE SCALE GENOMIC DNA]</scope>
    <source>
        <strain evidence="1 2">DSM 28795</strain>
    </source>
</reference>
<gene>
    <name evidence="1" type="ORF">C7384_1155</name>
</gene>
<evidence type="ECO:0000313" key="1">
    <source>
        <dbReference type="EMBL" id="PVY82202.1"/>
    </source>
</evidence>
<organism evidence="1 2">
    <name type="scientific">Convivina intestini</name>
    <dbReference type="NCBI Taxonomy" id="1505726"/>
    <lineage>
        <taxon>Bacteria</taxon>
        <taxon>Bacillati</taxon>
        <taxon>Bacillota</taxon>
        <taxon>Bacilli</taxon>
        <taxon>Lactobacillales</taxon>
        <taxon>Lactobacillaceae</taxon>
        <taxon>Convivina</taxon>
    </lineage>
</organism>
<evidence type="ECO:0000313" key="2">
    <source>
        <dbReference type="Proteomes" id="UP000245433"/>
    </source>
</evidence>
<accession>A0A2U1D3S4</accession>
<dbReference type="AlphaFoldDB" id="A0A2U1D3S4"/>
<dbReference type="Proteomes" id="UP000245433">
    <property type="component" value="Unassembled WGS sequence"/>
</dbReference>
<protein>
    <submittedName>
        <fullName evidence="1">Uncharacterized protein</fullName>
    </submittedName>
</protein>
<dbReference type="EMBL" id="QEKT01000015">
    <property type="protein sequence ID" value="PVY82202.1"/>
    <property type="molecule type" value="Genomic_DNA"/>
</dbReference>
<comment type="caution">
    <text evidence="1">The sequence shown here is derived from an EMBL/GenBank/DDBJ whole genome shotgun (WGS) entry which is preliminary data.</text>
</comment>
<proteinExistence type="predicted"/>
<sequence length="75" mass="8663">MYHYSLIIDGRNVDHDFSLPFTPKVGDLINSSANDKDPYYLVKGVVLSMNDNYIQLHVQKFSNKLDASSHIDWFN</sequence>
<keyword evidence="2" id="KW-1185">Reference proteome</keyword>
<name>A0A2U1D3S4_9LACO</name>